<evidence type="ECO:0000313" key="3">
    <source>
        <dbReference type="Proteomes" id="UP000244223"/>
    </source>
</evidence>
<reference evidence="2 3" key="1">
    <citation type="submission" date="2018-04" db="EMBL/GenBank/DDBJ databases">
        <title>Genomic Encyclopedia of Archaeal and Bacterial Type Strains, Phase II (KMG-II): from individual species to whole genera.</title>
        <authorList>
            <person name="Goeker M."/>
        </authorList>
    </citation>
    <scope>NUCLEOTIDE SEQUENCE [LARGE SCALE GENOMIC DNA]</scope>
    <source>
        <strain evidence="2 3">DSM 5822</strain>
    </source>
</reference>
<comment type="caution">
    <text evidence="2">The sequence shown here is derived from an EMBL/GenBank/DDBJ whole genome shotgun (WGS) entry which is preliminary data.</text>
</comment>
<dbReference type="AlphaFoldDB" id="A0A2T5J0L8"/>
<feature type="domain" description="DUF4224" evidence="1">
    <location>
        <begin position="5"/>
        <end position="48"/>
    </location>
</feature>
<sequence>MNSTFLTFEEVQELTDYSRPKEQIQWLSQHGWTFEISSQGKPKILRQYMQQRLGIAQDKKTVSNKPNRKALEALINGT</sequence>
<dbReference type="Proteomes" id="UP000244223">
    <property type="component" value="Unassembled WGS sequence"/>
</dbReference>
<gene>
    <name evidence="2" type="ORF">C8N29_105153</name>
</gene>
<dbReference type="RefSeq" id="WP_107865341.1">
    <property type="nucleotide sequence ID" value="NZ_QAON01000005.1"/>
</dbReference>
<evidence type="ECO:0000313" key="2">
    <source>
        <dbReference type="EMBL" id="PTQ89826.1"/>
    </source>
</evidence>
<dbReference type="Pfam" id="PF13986">
    <property type="entry name" value="DUF4224"/>
    <property type="match status" value="1"/>
</dbReference>
<dbReference type="InterPro" id="IPR025319">
    <property type="entry name" value="DUF4224"/>
</dbReference>
<evidence type="ECO:0000259" key="1">
    <source>
        <dbReference type="Pfam" id="PF13986"/>
    </source>
</evidence>
<protein>
    <submittedName>
        <fullName evidence="2">Uncharacterized protein DUF4224</fullName>
    </submittedName>
</protein>
<proteinExistence type="predicted"/>
<accession>A0A2T5J0L8</accession>
<dbReference type="OrthoDB" id="8759286at2"/>
<organism evidence="2 3">
    <name type="scientific">Agitococcus lubricus</name>
    <dbReference type="NCBI Taxonomy" id="1077255"/>
    <lineage>
        <taxon>Bacteria</taxon>
        <taxon>Pseudomonadati</taxon>
        <taxon>Pseudomonadota</taxon>
        <taxon>Gammaproteobacteria</taxon>
        <taxon>Moraxellales</taxon>
        <taxon>Moraxellaceae</taxon>
        <taxon>Agitococcus</taxon>
    </lineage>
</organism>
<keyword evidence="3" id="KW-1185">Reference proteome</keyword>
<dbReference type="EMBL" id="QAON01000005">
    <property type="protein sequence ID" value="PTQ89826.1"/>
    <property type="molecule type" value="Genomic_DNA"/>
</dbReference>
<name>A0A2T5J0L8_9GAMM</name>